<reference evidence="1 2" key="1">
    <citation type="submission" date="2018-07" db="EMBL/GenBank/DDBJ databases">
        <title>Modular assembly of carbohydrate-degrading microbial communities in the ocean.</title>
        <authorList>
            <person name="Enke T.N."/>
            <person name="Datta M.S."/>
            <person name="Schwartzman J.A."/>
            <person name="Cermak N."/>
            <person name="Schmitz D.A."/>
            <person name="Barrere J."/>
            <person name="Cordero O.X."/>
        </authorList>
    </citation>
    <scope>NUCLEOTIDE SEQUENCE [LARGE SCALE GENOMIC DNA]</scope>
    <source>
        <strain evidence="1 2">C3M10</strain>
    </source>
</reference>
<dbReference type="AlphaFoldDB" id="A0A366X6W3"/>
<protein>
    <submittedName>
        <fullName evidence="1">Uncharacterized protein</fullName>
    </submittedName>
</protein>
<gene>
    <name evidence="1" type="ORF">DS909_03105</name>
</gene>
<comment type="caution">
    <text evidence="1">The sequence shown here is derived from an EMBL/GenBank/DDBJ whole genome shotgun (WGS) entry which is preliminary data.</text>
</comment>
<dbReference type="Proteomes" id="UP000252706">
    <property type="component" value="Unassembled WGS sequence"/>
</dbReference>
<name>A0A366X6W3_9RHOB</name>
<accession>A0A366X6W3</accession>
<sequence>MWLTANSLQTHCDLLVEISKLTNPIGDPIVFFIGAESMSKLEADLPLLASIVRARAPENKAILEALEDYELACAKEKDGTMRLDEKAEWSRIRKEVAAELERLISRQSKSGGNT</sequence>
<dbReference type="EMBL" id="QOCE01000009">
    <property type="protein sequence ID" value="RBW60951.1"/>
    <property type="molecule type" value="Genomic_DNA"/>
</dbReference>
<organism evidence="1 2">
    <name type="scientific">Phaeobacter gallaeciensis</name>
    <dbReference type="NCBI Taxonomy" id="60890"/>
    <lineage>
        <taxon>Bacteria</taxon>
        <taxon>Pseudomonadati</taxon>
        <taxon>Pseudomonadota</taxon>
        <taxon>Alphaproteobacteria</taxon>
        <taxon>Rhodobacterales</taxon>
        <taxon>Roseobacteraceae</taxon>
        <taxon>Phaeobacter</taxon>
    </lineage>
</organism>
<proteinExistence type="predicted"/>
<evidence type="ECO:0000313" key="2">
    <source>
        <dbReference type="Proteomes" id="UP000252706"/>
    </source>
</evidence>
<evidence type="ECO:0000313" key="1">
    <source>
        <dbReference type="EMBL" id="RBW60951.1"/>
    </source>
</evidence>